<evidence type="ECO:0000259" key="5">
    <source>
        <dbReference type="PROSITE" id="PS50893"/>
    </source>
</evidence>
<evidence type="ECO:0000256" key="4">
    <source>
        <dbReference type="ARBA" id="ARBA00022840"/>
    </source>
</evidence>
<dbReference type="GO" id="GO:0005524">
    <property type="term" value="F:ATP binding"/>
    <property type="evidence" value="ECO:0007669"/>
    <property type="project" value="UniProtKB-KW"/>
</dbReference>
<name>A0A0K1PTB0_9BACT</name>
<evidence type="ECO:0000256" key="1">
    <source>
        <dbReference type="ARBA" id="ARBA00005417"/>
    </source>
</evidence>
<dbReference type="OrthoDB" id="9804819at2"/>
<evidence type="ECO:0000256" key="2">
    <source>
        <dbReference type="ARBA" id="ARBA00022448"/>
    </source>
</evidence>
<dbReference type="SMART" id="SM00382">
    <property type="entry name" value="AAA"/>
    <property type="match status" value="1"/>
</dbReference>
<sequence length="343" mass="37361">MTEEKAVPDVVKVEAPAALAADAPVATTSEKKKKKKSEVEVAVRLTKVTKRFGAKTAVDEVSLRVRAGSVYGLIGPNGAGKTTTFSMMAGFLKPTSGNVEVLGYSPTQVDELRSRLGVLPQDALLPASDKVGEFLSHMALLQDIPKDRVETTAREVLAEVEGRDWWNVRCGSLSHGMAKRVQLAQALLGDPEVVLLDEPTAGLDPRVAYEVRQLIKSRRGRCTLIVSSHNLQELEEICDGAAILDRGRVVASGSISELTAASEEIRIRLAQGPVPIPVVRDLPMVKRVEWDDERRELVVYFDRGSVDAETVIGHVLWALLQNQARISAVSKGRGLEQRVMDLT</sequence>
<evidence type="ECO:0000313" key="6">
    <source>
        <dbReference type="EMBL" id="AKU96621.1"/>
    </source>
</evidence>
<dbReference type="EMBL" id="CP012333">
    <property type="protein sequence ID" value="AKU96621.1"/>
    <property type="molecule type" value="Genomic_DNA"/>
</dbReference>
<keyword evidence="4 6" id="KW-0067">ATP-binding</keyword>
<evidence type="ECO:0000313" key="7">
    <source>
        <dbReference type="Proteomes" id="UP000064967"/>
    </source>
</evidence>
<dbReference type="PANTHER" id="PTHR43335">
    <property type="entry name" value="ABC TRANSPORTER, ATP-BINDING PROTEIN"/>
    <property type="match status" value="1"/>
</dbReference>
<dbReference type="PANTHER" id="PTHR43335:SF4">
    <property type="entry name" value="ABC TRANSPORTER, ATP-BINDING PROTEIN"/>
    <property type="match status" value="1"/>
</dbReference>
<comment type="similarity">
    <text evidence="1">Belongs to the ABC transporter superfamily.</text>
</comment>
<dbReference type="InterPro" id="IPR003593">
    <property type="entry name" value="AAA+_ATPase"/>
</dbReference>
<accession>A0A0K1PTB0</accession>
<dbReference type="PROSITE" id="PS00211">
    <property type="entry name" value="ABC_TRANSPORTER_1"/>
    <property type="match status" value="1"/>
</dbReference>
<evidence type="ECO:0000256" key="3">
    <source>
        <dbReference type="ARBA" id="ARBA00022741"/>
    </source>
</evidence>
<dbReference type="GO" id="GO:0016887">
    <property type="term" value="F:ATP hydrolysis activity"/>
    <property type="evidence" value="ECO:0007669"/>
    <property type="project" value="InterPro"/>
</dbReference>
<proteinExistence type="inferred from homology"/>
<dbReference type="PROSITE" id="PS50893">
    <property type="entry name" value="ABC_TRANSPORTER_2"/>
    <property type="match status" value="1"/>
</dbReference>
<dbReference type="Gene3D" id="3.40.50.300">
    <property type="entry name" value="P-loop containing nucleotide triphosphate hydrolases"/>
    <property type="match status" value="1"/>
</dbReference>
<dbReference type="KEGG" id="llu:AKJ09_03285"/>
<organism evidence="6 7">
    <name type="scientific">Labilithrix luteola</name>
    <dbReference type="NCBI Taxonomy" id="1391654"/>
    <lineage>
        <taxon>Bacteria</taxon>
        <taxon>Pseudomonadati</taxon>
        <taxon>Myxococcota</taxon>
        <taxon>Polyangia</taxon>
        <taxon>Polyangiales</taxon>
        <taxon>Labilitrichaceae</taxon>
        <taxon>Labilithrix</taxon>
    </lineage>
</organism>
<dbReference type="SUPFAM" id="SSF52540">
    <property type="entry name" value="P-loop containing nucleoside triphosphate hydrolases"/>
    <property type="match status" value="1"/>
</dbReference>
<dbReference type="STRING" id="1391654.AKJ09_03285"/>
<reference evidence="6 7" key="1">
    <citation type="submission" date="2015-08" db="EMBL/GenBank/DDBJ databases">
        <authorList>
            <person name="Babu N.S."/>
            <person name="Beckwith C.J."/>
            <person name="Beseler K.G."/>
            <person name="Brison A."/>
            <person name="Carone J.V."/>
            <person name="Caskin T.P."/>
            <person name="Diamond M."/>
            <person name="Durham M.E."/>
            <person name="Foxe J.M."/>
            <person name="Go M."/>
            <person name="Henderson B.A."/>
            <person name="Jones I.B."/>
            <person name="McGettigan J.A."/>
            <person name="Micheletti S.J."/>
            <person name="Nasrallah M.E."/>
            <person name="Ortiz D."/>
            <person name="Piller C.R."/>
            <person name="Privatt S.R."/>
            <person name="Schneider S.L."/>
            <person name="Sharp S."/>
            <person name="Smith T.C."/>
            <person name="Stanton J.D."/>
            <person name="Ullery H.E."/>
            <person name="Wilson R.J."/>
            <person name="Serrano M.G."/>
            <person name="Buck G."/>
            <person name="Lee V."/>
            <person name="Wang Y."/>
            <person name="Carvalho R."/>
            <person name="Voegtly L."/>
            <person name="Shi R."/>
            <person name="Duckworth R."/>
            <person name="Johnson A."/>
            <person name="Loviza R."/>
            <person name="Walstead R."/>
            <person name="Shah Z."/>
            <person name="Kiflezghi M."/>
            <person name="Wade K."/>
            <person name="Ball S.L."/>
            <person name="Bradley K.W."/>
            <person name="Asai D.J."/>
            <person name="Bowman C.A."/>
            <person name="Russell D.A."/>
            <person name="Pope W.H."/>
            <person name="Jacobs-Sera D."/>
            <person name="Hendrix R.W."/>
            <person name="Hatfull G.F."/>
        </authorList>
    </citation>
    <scope>NUCLEOTIDE SEQUENCE [LARGE SCALE GENOMIC DNA]</scope>
    <source>
        <strain evidence="6 7">DSM 27648</strain>
    </source>
</reference>
<gene>
    <name evidence="6" type="ORF">AKJ09_03285</name>
</gene>
<protein>
    <submittedName>
        <fullName evidence="6">ABC transporter, ATP-binding protein</fullName>
    </submittedName>
</protein>
<keyword evidence="7" id="KW-1185">Reference proteome</keyword>
<dbReference type="InterPro" id="IPR017871">
    <property type="entry name" value="ABC_transporter-like_CS"/>
</dbReference>
<keyword evidence="2" id="KW-0813">Transport</keyword>
<dbReference type="Proteomes" id="UP000064967">
    <property type="component" value="Chromosome"/>
</dbReference>
<feature type="domain" description="ABC transporter" evidence="5">
    <location>
        <begin position="43"/>
        <end position="271"/>
    </location>
</feature>
<dbReference type="Pfam" id="PF00005">
    <property type="entry name" value="ABC_tran"/>
    <property type="match status" value="1"/>
</dbReference>
<dbReference type="CDD" id="cd03230">
    <property type="entry name" value="ABC_DR_subfamily_A"/>
    <property type="match status" value="1"/>
</dbReference>
<dbReference type="AlphaFoldDB" id="A0A0K1PTB0"/>
<keyword evidence="3" id="KW-0547">Nucleotide-binding</keyword>
<dbReference type="InterPro" id="IPR027417">
    <property type="entry name" value="P-loop_NTPase"/>
</dbReference>
<dbReference type="InterPro" id="IPR003439">
    <property type="entry name" value="ABC_transporter-like_ATP-bd"/>
</dbReference>
<dbReference type="RefSeq" id="WP_146647879.1">
    <property type="nucleotide sequence ID" value="NZ_CP012333.1"/>
</dbReference>